<dbReference type="SUPFAM" id="SSF51735">
    <property type="entry name" value="NAD(P)-binding Rossmann-fold domains"/>
    <property type="match status" value="1"/>
</dbReference>
<dbReference type="EMBL" id="JAVRRA010017282">
    <property type="protein sequence ID" value="KAK5200637.1"/>
    <property type="molecule type" value="Genomic_DNA"/>
</dbReference>
<feature type="non-terminal residue" evidence="3">
    <location>
        <position position="204"/>
    </location>
</feature>
<accession>A0ABR0LMH0</accession>
<evidence type="ECO:0000313" key="4">
    <source>
        <dbReference type="Proteomes" id="UP001357485"/>
    </source>
</evidence>
<name>A0ABR0LMH0_9PEZI</name>
<keyword evidence="4" id="KW-1185">Reference proteome</keyword>
<evidence type="ECO:0008006" key="5">
    <source>
        <dbReference type="Google" id="ProtNLM"/>
    </source>
</evidence>
<dbReference type="PANTHER" id="PTHR47706">
    <property type="entry name" value="NMRA-LIKE FAMILY PROTEIN"/>
    <property type="match status" value="1"/>
</dbReference>
<organism evidence="3 4">
    <name type="scientific">Cryomyces antarcticus</name>
    <dbReference type="NCBI Taxonomy" id="329879"/>
    <lineage>
        <taxon>Eukaryota</taxon>
        <taxon>Fungi</taxon>
        <taxon>Dikarya</taxon>
        <taxon>Ascomycota</taxon>
        <taxon>Pezizomycotina</taxon>
        <taxon>Dothideomycetes</taxon>
        <taxon>Dothideomycetes incertae sedis</taxon>
        <taxon>Cryomyces</taxon>
    </lineage>
</organism>
<keyword evidence="1" id="KW-0521">NADP</keyword>
<keyword evidence="2" id="KW-0560">Oxidoreductase</keyword>
<sequence length="204" mass="22298">MSSAGTFRESLTRVLILGQPQPRLVAQGHQVQVVDYNDPESLLFALRGIDTVISTVTGPPQLQLIRAAVQIGVRRFAPAEFDGPPSLRPNPDPLDRGQAAALVWLAHHRNSIQSTVFVCGILYERFQQGGLARSRIGLNSGVAGEGDYIMDIRNMSAQVPVWMADNSYATVCLTAARDVGRFVAKAVDLPQWPAELRMCGERMT</sequence>
<gene>
    <name evidence="3" type="ORF">LTR16_005427</name>
</gene>
<dbReference type="Gene3D" id="3.40.50.720">
    <property type="entry name" value="NAD(P)-binding Rossmann-like Domain"/>
    <property type="match status" value="1"/>
</dbReference>
<evidence type="ECO:0000256" key="1">
    <source>
        <dbReference type="ARBA" id="ARBA00022857"/>
    </source>
</evidence>
<dbReference type="Proteomes" id="UP001357485">
    <property type="component" value="Unassembled WGS sequence"/>
</dbReference>
<dbReference type="InterPro" id="IPR051609">
    <property type="entry name" value="NmrA/Isoflavone_reductase-like"/>
</dbReference>
<dbReference type="PANTHER" id="PTHR47706:SF5">
    <property type="entry name" value="ISOFLAVONE REDUCTASE"/>
    <property type="match status" value="1"/>
</dbReference>
<comment type="caution">
    <text evidence="3">The sequence shown here is derived from an EMBL/GenBank/DDBJ whole genome shotgun (WGS) entry which is preliminary data.</text>
</comment>
<reference evidence="3 4" key="1">
    <citation type="submission" date="2023-08" db="EMBL/GenBank/DDBJ databases">
        <title>Black Yeasts Isolated from many extreme environments.</title>
        <authorList>
            <person name="Coleine C."/>
            <person name="Stajich J.E."/>
            <person name="Selbmann L."/>
        </authorList>
    </citation>
    <scope>NUCLEOTIDE SEQUENCE [LARGE SCALE GENOMIC DNA]</scope>
    <source>
        <strain evidence="3 4">CCFEE 536</strain>
    </source>
</reference>
<evidence type="ECO:0000313" key="3">
    <source>
        <dbReference type="EMBL" id="KAK5200637.1"/>
    </source>
</evidence>
<evidence type="ECO:0000256" key="2">
    <source>
        <dbReference type="ARBA" id="ARBA00023002"/>
    </source>
</evidence>
<dbReference type="Gene3D" id="3.90.25.10">
    <property type="entry name" value="UDP-galactose 4-epimerase, domain 1"/>
    <property type="match status" value="1"/>
</dbReference>
<protein>
    <recommendedName>
        <fullName evidence="5">NmrA-like domain-containing protein</fullName>
    </recommendedName>
</protein>
<dbReference type="InterPro" id="IPR036291">
    <property type="entry name" value="NAD(P)-bd_dom_sf"/>
</dbReference>
<proteinExistence type="predicted"/>